<dbReference type="InterPro" id="IPR013974">
    <property type="entry name" value="SAF"/>
</dbReference>
<organism evidence="2 3">
    <name type="scientific">Koleobacter methoxysyntrophicus</name>
    <dbReference type="NCBI Taxonomy" id="2751313"/>
    <lineage>
        <taxon>Bacteria</taxon>
        <taxon>Bacillati</taxon>
        <taxon>Bacillota</taxon>
        <taxon>Clostridia</taxon>
        <taxon>Koleobacterales</taxon>
        <taxon>Koleobacteraceae</taxon>
        <taxon>Koleobacter</taxon>
    </lineage>
</organism>
<dbReference type="PANTHER" id="PTHR37850">
    <property type="entry name" value="STRU PROTEIN"/>
    <property type="match status" value="1"/>
</dbReference>
<dbReference type="Pfam" id="PF08666">
    <property type="entry name" value="SAF"/>
    <property type="match status" value="1"/>
</dbReference>
<dbReference type="InterPro" id="IPR048423">
    <property type="entry name" value="DRL_cat"/>
</dbReference>
<dbReference type="SMART" id="SM00858">
    <property type="entry name" value="SAF"/>
    <property type="match status" value="1"/>
</dbReference>
<protein>
    <recommendedName>
        <fullName evidence="1">SAF domain-containing protein</fullName>
    </recommendedName>
</protein>
<evidence type="ECO:0000313" key="2">
    <source>
        <dbReference type="EMBL" id="QSQ09593.1"/>
    </source>
</evidence>
<dbReference type="InterPro" id="IPR036291">
    <property type="entry name" value="NAD(P)-bd_dom_sf"/>
</dbReference>
<dbReference type="KEGG" id="kme:H0A61_01968"/>
<dbReference type="PANTHER" id="PTHR37850:SF2">
    <property type="entry name" value="SAF DOMAIN PROTEIN"/>
    <property type="match status" value="1"/>
</dbReference>
<evidence type="ECO:0000259" key="1">
    <source>
        <dbReference type="SMART" id="SM00858"/>
    </source>
</evidence>
<feature type="domain" description="SAF" evidence="1">
    <location>
        <begin position="344"/>
        <end position="410"/>
    </location>
</feature>
<gene>
    <name evidence="2" type="ORF">H0A61_01968</name>
</gene>
<reference evidence="2" key="1">
    <citation type="submission" date="2020-07" db="EMBL/GenBank/DDBJ databases">
        <title>Koleobacter methoxysyntrophicus gen. nov., sp. nov., a novel anaerobic bacterium isolated from deep subsurface oil field and proposal of Koleobacterales ord. nov. in the phylum Firmicutes.</title>
        <authorList>
            <person name="Sakamoto S."/>
            <person name="Tamaki H."/>
        </authorList>
    </citation>
    <scope>NUCLEOTIDE SEQUENCE</scope>
    <source>
        <strain evidence="2">NRmbB1</strain>
    </source>
</reference>
<dbReference type="Gene3D" id="3.40.50.720">
    <property type="entry name" value="NAD(P)-binding Rossmann-like Domain"/>
    <property type="match status" value="1"/>
</dbReference>
<dbReference type="CDD" id="cd11616">
    <property type="entry name" value="SAF_DH_OX_like"/>
    <property type="match status" value="1"/>
</dbReference>
<keyword evidence="3" id="KW-1185">Reference proteome</keyword>
<sequence length="429" mass="46080">MNLNEKLHSLDEQGKPIKIGLVGAGQMGKGMVSQISRMKGIYTAAIADINGERAVDAYVASGIPSSEIIKASNLIQIDDAIKSGKPVVTEDASLIANAELVDVVIDATGIPEAGAALALQSITNKKHIVMLSVETDITIGPILKKLADSAGIVYTGSAGDEPGAIKELYDFADALGFEIIVAGKGKNNPLDREATPETLSEQAKKNNMNPKMLTCFVDGTKTMVEMTAVANAVGFIPDCRGMHGPKAEVDELPKIFSLKEQGGILNRKGVVDFANGVAPGVFVVVTTDLETIHEELRYLKMGDGPNYVFYRPYHLCSIETPLSAVRAYIYNEPTIVPLGRPKAETVAVAKRDLRAGEYLDGIGGFTVYGIIEEYEVAKTSGFLPIGLVNDKTRVKTDIKKGEIITYNMVEIDNESPVVQLRKLQEKIVG</sequence>
<dbReference type="Proteomes" id="UP000662904">
    <property type="component" value="Chromosome"/>
</dbReference>
<dbReference type="AlphaFoldDB" id="A0A8A0RMW0"/>
<evidence type="ECO:0000313" key="3">
    <source>
        <dbReference type="Proteomes" id="UP000662904"/>
    </source>
</evidence>
<dbReference type="EMBL" id="CP059066">
    <property type="protein sequence ID" value="QSQ09593.1"/>
    <property type="molecule type" value="Genomic_DNA"/>
</dbReference>
<dbReference type="SUPFAM" id="SSF51735">
    <property type="entry name" value="NAD(P)-binding Rossmann-fold domains"/>
    <property type="match status" value="1"/>
</dbReference>
<accession>A0A8A0RMW0</accession>
<dbReference type="Pfam" id="PF21135">
    <property type="entry name" value="DRL_cat"/>
    <property type="match status" value="1"/>
</dbReference>
<proteinExistence type="predicted"/>
<name>A0A8A0RMW0_9FIRM</name>